<dbReference type="EMBL" id="JAFNEN010005132">
    <property type="protein sequence ID" value="KAG8170615.1"/>
    <property type="molecule type" value="Genomic_DNA"/>
</dbReference>
<dbReference type="Proteomes" id="UP000827092">
    <property type="component" value="Unassembled WGS sequence"/>
</dbReference>
<organism evidence="2 3">
    <name type="scientific">Oedothorax gibbosus</name>
    <dbReference type="NCBI Taxonomy" id="931172"/>
    <lineage>
        <taxon>Eukaryota</taxon>
        <taxon>Metazoa</taxon>
        <taxon>Ecdysozoa</taxon>
        <taxon>Arthropoda</taxon>
        <taxon>Chelicerata</taxon>
        <taxon>Arachnida</taxon>
        <taxon>Araneae</taxon>
        <taxon>Araneomorphae</taxon>
        <taxon>Entelegynae</taxon>
        <taxon>Araneoidea</taxon>
        <taxon>Linyphiidae</taxon>
        <taxon>Erigoninae</taxon>
        <taxon>Oedothorax</taxon>
    </lineage>
</organism>
<accession>A0AAV6TGK1</accession>
<sequence>MTCLDLTCCCKGLSPIARDTTHGVSHYPLHNLFRFQMIWIFGITQMPCLSRTITLVLVTLGVLQFQILLHFLRKNQVT</sequence>
<evidence type="ECO:0000313" key="2">
    <source>
        <dbReference type="EMBL" id="KAG8170615.1"/>
    </source>
</evidence>
<proteinExistence type="predicted"/>
<feature type="transmembrane region" description="Helical" evidence="1">
    <location>
        <begin position="53"/>
        <end position="72"/>
    </location>
</feature>
<protein>
    <submittedName>
        <fullName evidence="2">Uncharacterized protein</fullName>
    </submittedName>
</protein>
<keyword evidence="1" id="KW-0812">Transmembrane</keyword>
<gene>
    <name evidence="2" type="ORF">JTE90_014352</name>
</gene>
<evidence type="ECO:0000256" key="1">
    <source>
        <dbReference type="SAM" id="Phobius"/>
    </source>
</evidence>
<keyword evidence="3" id="KW-1185">Reference proteome</keyword>
<reference evidence="2 3" key="1">
    <citation type="journal article" date="2022" name="Nat. Ecol. Evol.">
        <title>A masculinizing supergene underlies an exaggerated male reproductive morph in a spider.</title>
        <authorList>
            <person name="Hendrickx F."/>
            <person name="De Corte Z."/>
            <person name="Sonet G."/>
            <person name="Van Belleghem S.M."/>
            <person name="Kostlbacher S."/>
            <person name="Vangestel C."/>
        </authorList>
    </citation>
    <scope>NUCLEOTIDE SEQUENCE [LARGE SCALE GENOMIC DNA]</scope>
    <source>
        <strain evidence="2">W744_W776</strain>
    </source>
</reference>
<keyword evidence="1" id="KW-0472">Membrane</keyword>
<name>A0AAV6TGK1_9ARAC</name>
<evidence type="ECO:0000313" key="3">
    <source>
        <dbReference type="Proteomes" id="UP000827092"/>
    </source>
</evidence>
<keyword evidence="1" id="KW-1133">Transmembrane helix</keyword>
<comment type="caution">
    <text evidence="2">The sequence shown here is derived from an EMBL/GenBank/DDBJ whole genome shotgun (WGS) entry which is preliminary data.</text>
</comment>
<dbReference type="AlphaFoldDB" id="A0AAV6TGK1"/>